<dbReference type="EMBL" id="JBBNAG010000008">
    <property type="protein sequence ID" value="KAK9112205.1"/>
    <property type="molecule type" value="Genomic_DNA"/>
</dbReference>
<sequence length="397" mass="44438">MRVMTSGTRKGKEVLAVEKSVDIIGCNIKKGKEFVAVDIPVDLMGCRTEESLAAYRTNFAISEVDSAEMGGYEPSVDGDRDGDVGNVVMGGNSDDDGFTQSRGDFKFLVSTPLRVEERETVPDLKHEGFSMGNMGSLSSQQQNDVLVELIREVNATLESHLDRIEDFLVSLDGRLCQMSEAFSRIGGDIDCTAMAKRFGKQLMQRRLYMRRSASTALVKYVMLLHLHGKLYSNFAKMRDDVAFAYKKGMEWKAGKMLLPYKQLCSEKKRRLYKLKRDDVPLQYLMKCLSPKSACLLLELRRVAVSQDWASLRRNALPLLTAYSLVTKVDMEGHPTSGPSPIGASGGPAALLRWRRWPGRRPSPDNDDESPTSLFDSVTVSPSKWGFQPFFTPIIRNH</sequence>
<accession>A0AAP0IBF3</accession>
<comment type="caution">
    <text evidence="2">The sequence shown here is derived from an EMBL/GenBank/DDBJ whole genome shotgun (WGS) entry which is preliminary data.</text>
</comment>
<evidence type="ECO:0000313" key="2">
    <source>
        <dbReference type="EMBL" id="KAK9112205.1"/>
    </source>
</evidence>
<protein>
    <submittedName>
        <fullName evidence="2">Uncharacterized protein</fullName>
    </submittedName>
</protein>
<reference evidence="2 3" key="1">
    <citation type="submission" date="2024-01" db="EMBL/GenBank/DDBJ databases">
        <title>Genome assemblies of Stephania.</title>
        <authorList>
            <person name="Yang L."/>
        </authorList>
    </citation>
    <scope>NUCLEOTIDE SEQUENCE [LARGE SCALE GENOMIC DNA]</scope>
    <source>
        <strain evidence="2">JXDWG</strain>
        <tissue evidence="2">Leaf</tissue>
    </source>
</reference>
<evidence type="ECO:0000313" key="3">
    <source>
        <dbReference type="Proteomes" id="UP001419268"/>
    </source>
</evidence>
<organism evidence="2 3">
    <name type="scientific">Stephania cephalantha</name>
    <dbReference type="NCBI Taxonomy" id="152367"/>
    <lineage>
        <taxon>Eukaryota</taxon>
        <taxon>Viridiplantae</taxon>
        <taxon>Streptophyta</taxon>
        <taxon>Embryophyta</taxon>
        <taxon>Tracheophyta</taxon>
        <taxon>Spermatophyta</taxon>
        <taxon>Magnoliopsida</taxon>
        <taxon>Ranunculales</taxon>
        <taxon>Menispermaceae</taxon>
        <taxon>Menispermoideae</taxon>
        <taxon>Cissampelideae</taxon>
        <taxon>Stephania</taxon>
    </lineage>
</organism>
<gene>
    <name evidence="2" type="ORF">Scep_019724</name>
</gene>
<keyword evidence="3" id="KW-1185">Reference proteome</keyword>
<evidence type="ECO:0000256" key="1">
    <source>
        <dbReference type="SAM" id="MobiDB-lite"/>
    </source>
</evidence>
<feature type="region of interest" description="Disordered" evidence="1">
    <location>
        <begin position="355"/>
        <end position="374"/>
    </location>
</feature>
<dbReference type="AlphaFoldDB" id="A0AAP0IBF3"/>
<dbReference type="Proteomes" id="UP001419268">
    <property type="component" value="Unassembled WGS sequence"/>
</dbReference>
<proteinExistence type="predicted"/>
<name>A0AAP0IBF3_9MAGN</name>